<reference evidence="3 4" key="1">
    <citation type="submission" date="2023-01" db="EMBL/GenBank/DDBJ databases">
        <title>Analysis of 21 Apiospora genomes using comparative genomics revels a genus with tremendous synthesis potential of carbohydrate active enzymes and secondary metabolites.</title>
        <authorList>
            <person name="Sorensen T."/>
        </authorList>
    </citation>
    <scope>NUCLEOTIDE SEQUENCE [LARGE SCALE GENOMIC DNA]</scope>
    <source>
        <strain evidence="3 4">CBS 117206</strain>
    </source>
</reference>
<feature type="signal peptide" evidence="1">
    <location>
        <begin position="1"/>
        <end position="19"/>
    </location>
</feature>
<sequence length="183" mass="19902">MQFTATFLAAAGLIPLSLAGSTPNPGQSGPSGVPQPELYEAIHQRENILAYTLDTKDYARLGESMTKDVIYDSRPLGADYGGLSVGLAQTTANIRAAFGDAQIAHHVSNAIIVPHKDGKAANVTTYIVYSRWDSAALNDPKKSFRIYERCDDYFVVDSADGNWKLQYSLVSNLGPKPERPYFG</sequence>
<protein>
    <recommendedName>
        <fullName evidence="2">SnoaL-like domain-containing protein</fullName>
    </recommendedName>
</protein>
<comment type="caution">
    <text evidence="3">The sequence shown here is derived from an EMBL/GenBank/DDBJ whole genome shotgun (WGS) entry which is preliminary data.</text>
</comment>
<dbReference type="InterPro" id="IPR037401">
    <property type="entry name" value="SnoaL-like"/>
</dbReference>
<dbReference type="AlphaFoldDB" id="A0AAW0QBZ2"/>
<evidence type="ECO:0000313" key="4">
    <source>
        <dbReference type="Proteomes" id="UP001392437"/>
    </source>
</evidence>
<name>A0AAW0QBZ2_9PEZI</name>
<evidence type="ECO:0000256" key="1">
    <source>
        <dbReference type="SAM" id="SignalP"/>
    </source>
</evidence>
<dbReference type="Pfam" id="PF13577">
    <property type="entry name" value="SnoaL_4"/>
    <property type="match status" value="1"/>
</dbReference>
<dbReference type="EMBL" id="JAQQWP010000010">
    <property type="protein sequence ID" value="KAK8096846.1"/>
    <property type="molecule type" value="Genomic_DNA"/>
</dbReference>
<accession>A0AAW0QBZ2</accession>
<keyword evidence="1" id="KW-0732">Signal</keyword>
<dbReference type="InterPro" id="IPR032710">
    <property type="entry name" value="NTF2-like_dom_sf"/>
</dbReference>
<keyword evidence="4" id="KW-1185">Reference proteome</keyword>
<dbReference type="Proteomes" id="UP001392437">
    <property type="component" value="Unassembled WGS sequence"/>
</dbReference>
<feature type="chain" id="PRO_5043833298" description="SnoaL-like domain-containing protein" evidence="1">
    <location>
        <begin position="20"/>
        <end position="183"/>
    </location>
</feature>
<gene>
    <name evidence="3" type="ORF">PG999_012790</name>
</gene>
<organism evidence="3 4">
    <name type="scientific">Apiospora kogelbergensis</name>
    <dbReference type="NCBI Taxonomy" id="1337665"/>
    <lineage>
        <taxon>Eukaryota</taxon>
        <taxon>Fungi</taxon>
        <taxon>Dikarya</taxon>
        <taxon>Ascomycota</taxon>
        <taxon>Pezizomycotina</taxon>
        <taxon>Sordariomycetes</taxon>
        <taxon>Xylariomycetidae</taxon>
        <taxon>Amphisphaeriales</taxon>
        <taxon>Apiosporaceae</taxon>
        <taxon>Apiospora</taxon>
    </lineage>
</organism>
<proteinExistence type="predicted"/>
<dbReference type="Gene3D" id="3.10.450.50">
    <property type="match status" value="1"/>
</dbReference>
<evidence type="ECO:0000313" key="3">
    <source>
        <dbReference type="EMBL" id="KAK8096846.1"/>
    </source>
</evidence>
<evidence type="ECO:0000259" key="2">
    <source>
        <dbReference type="Pfam" id="PF13577"/>
    </source>
</evidence>
<feature type="domain" description="SnoaL-like" evidence="2">
    <location>
        <begin position="38"/>
        <end position="166"/>
    </location>
</feature>
<dbReference type="SUPFAM" id="SSF54427">
    <property type="entry name" value="NTF2-like"/>
    <property type="match status" value="1"/>
</dbReference>